<protein>
    <submittedName>
        <fullName evidence="2">Uncharacterized protein</fullName>
    </submittedName>
</protein>
<dbReference type="OrthoDB" id="5522005at2"/>
<sequence>MTGLMTRTLKWLRRPRTRGQAMAEFSMLLFALIIFMGGIATFAPDMFAGFTIYVRGFYLVLGYPLG</sequence>
<dbReference type="EMBL" id="CP012109">
    <property type="protein sequence ID" value="AKQ69290.1"/>
    <property type="molecule type" value="Genomic_DNA"/>
</dbReference>
<keyword evidence="3" id="KW-1185">Reference proteome</keyword>
<dbReference type="KEGG" id="mym:A176_006202"/>
<feature type="transmembrane region" description="Helical" evidence="1">
    <location>
        <begin position="21"/>
        <end position="40"/>
    </location>
</feature>
<organism evidence="2 3">
    <name type="scientific">Pseudomyxococcus hansupus</name>
    <dbReference type="NCBI Taxonomy" id="1297742"/>
    <lineage>
        <taxon>Bacteria</taxon>
        <taxon>Pseudomonadati</taxon>
        <taxon>Myxococcota</taxon>
        <taxon>Myxococcia</taxon>
        <taxon>Myxococcales</taxon>
        <taxon>Cystobacterineae</taxon>
        <taxon>Myxococcaceae</taxon>
        <taxon>Pseudomyxococcus</taxon>
    </lineage>
</organism>
<proteinExistence type="predicted"/>
<dbReference type="AlphaFoldDB" id="A0A0H4X6R8"/>
<dbReference type="STRING" id="1297742.A176_006202"/>
<keyword evidence="1" id="KW-0812">Transmembrane</keyword>
<keyword evidence="1" id="KW-0472">Membrane</keyword>
<keyword evidence="1" id="KW-1133">Transmembrane helix</keyword>
<accession>A0A0H4X6R8</accession>
<gene>
    <name evidence="2" type="ORF">A176_006202</name>
</gene>
<evidence type="ECO:0000256" key="1">
    <source>
        <dbReference type="SAM" id="Phobius"/>
    </source>
</evidence>
<evidence type="ECO:0000313" key="3">
    <source>
        <dbReference type="Proteomes" id="UP000009026"/>
    </source>
</evidence>
<evidence type="ECO:0000313" key="2">
    <source>
        <dbReference type="EMBL" id="AKQ69290.1"/>
    </source>
</evidence>
<reference evidence="2 3" key="1">
    <citation type="journal article" date="2016" name="PLoS ONE">
        <title>Complete Genome Sequence and Comparative Genomics of a Novel Myxobacterium Myxococcus hansupus.</title>
        <authorList>
            <person name="Sharma G."/>
            <person name="Narwani T."/>
            <person name="Subramanian S."/>
        </authorList>
    </citation>
    <scope>NUCLEOTIDE SEQUENCE [LARGE SCALE GENOMIC DNA]</scope>
    <source>
        <strain evidence="3">mixupus</strain>
    </source>
</reference>
<dbReference type="PATRIC" id="fig|1297742.4.peg.6294"/>
<dbReference type="Proteomes" id="UP000009026">
    <property type="component" value="Chromosome"/>
</dbReference>
<name>A0A0H4X6R8_9BACT</name>